<keyword evidence="2" id="KW-1185">Reference proteome</keyword>
<organism evidence="1 2">
    <name type="scientific">Gigaspora rosea</name>
    <dbReference type="NCBI Taxonomy" id="44941"/>
    <lineage>
        <taxon>Eukaryota</taxon>
        <taxon>Fungi</taxon>
        <taxon>Fungi incertae sedis</taxon>
        <taxon>Mucoromycota</taxon>
        <taxon>Glomeromycotina</taxon>
        <taxon>Glomeromycetes</taxon>
        <taxon>Diversisporales</taxon>
        <taxon>Gigasporaceae</taxon>
        <taxon>Gigaspora</taxon>
    </lineage>
</organism>
<gene>
    <name evidence="1" type="ORF">C2G38_2166926</name>
</gene>
<evidence type="ECO:0000313" key="2">
    <source>
        <dbReference type="Proteomes" id="UP000266673"/>
    </source>
</evidence>
<sequence>MAWIPGIDELGSGYDYLNGQYAQSESCTENLFDWNNVPTYKREHNGQTYIIPSTVSVRTFIQRERFEYITVAGENLGEYHQSISNTVNVGASILGFTCSLDIELGTVIDYSKFQKFSRIQYDYSSHLLHLTSSLLTSLKMGGHVVLSAFTNKLNYNSKPNFKMNSDFNLNDACGGDVSALGNDMMYPNMDKWTETVPNNPVFITFERTKSLSFIGDLAEDETRRKQFIDAWPIYANVHRREFKSFDLPYLEYTYVTSTTSASRIENHEGKVLNILGTMPVFKEESKWKWLAVS</sequence>
<comment type="caution">
    <text evidence="1">The sequence shown here is derived from an EMBL/GenBank/DDBJ whole genome shotgun (WGS) entry which is preliminary data.</text>
</comment>
<evidence type="ECO:0000313" key="1">
    <source>
        <dbReference type="EMBL" id="RIB25037.1"/>
    </source>
</evidence>
<reference evidence="1 2" key="1">
    <citation type="submission" date="2018-06" db="EMBL/GenBank/DDBJ databases">
        <title>Comparative genomics reveals the genomic features of Rhizophagus irregularis, R. cerebriforme, R. diaphanum and Gigaspora rosea, and their symbiotic lifestyle signature.</title>
        <authorList>
            <person name="Morin E."/>
            <person name="San Clemente H."/>
            <person name="Chen E.C.H."/>
            <person name="De La Providencia I."/>
            <person name="Hainaut M."/>
            <person name="Kuo A."/>
            <person name="Kohler A."/>
            <person name="Murat C."/>
            <person name="Tang N."/>
            <person name="Roy S."/>
            <person name="Loubradou J."/>
            <person name="Henrissat B."/>
            <person name="Grigoriev I.V."/>
            <person name="Corradi N."/>
            <person name="Roux C."/>
            <person name="Martin F.M."/>
        </authorList>
    </citation>
    <scope>NUCLEOTIDE SEQUENCE [LARGE SCALE GENOMIC DNA]</scope>
    <source>
        <strain evidence="1 2">DAOM 194757</strain>
    </source>
</reference>
<dbReference type="Proteomes" id="UP000266673">
    <property type="component" value="Unassembled WGS sequence"/>
</dbReference>
<proteinExistence type="predicted"/>
<accession>A0A397VUI6</accession>
<dbReference type="EMBL" id="QKWP01000190">
    <property type="protein sequence ID" value="RIB25037.1"/>
    <property type="molecule type" value="Genomic_DNA"/>
</dbReference>
<name>A0A397VUI6_9GLOM</name>
<dbReference type="AlphaFoldDB" id="A0A397VUI6"/>
<dbReference type="STRING" id="44941.A0A397VUI6"/>
<protein>
    <submittedName>
        <fullName evidence="1">Uncharacterized protein</fullName>
    </submittedName>
</protein>
<dbReference type="OrthoDB" id="2791787at2759"/>